<dbReference type="Proteomes" id="UP000053611">
    <property type="component" value="Unassembled WGS sequence"/>
</dbReference>
<sequence>NVTFSYPGADKRKPSLKNVSLRIAPGETVAIVGSNGSGKSTLLKVLLGLYDGHEGLHGDVHVNNTHISDYDMRGIYAPTAVVMQDFQRYSLTLRENVGLGSTSLLHDDEALKKALERGGASAVAKQIGLDALTALSGGQWQRVALARAFMAAPHADMVMFDEVSSPRSSSQQPSSNLDPEAEADLFRALHSLSSAQEGHRTTTIYVSHRMQTVGRAQRIILLEHGAIVESGTHERSSSSARVVTLTCTRCSATASSRRGCWRAT</sequence>
<evidence type="ECO:0000313" key="5">
    <source>
        <dbReference type="Proteomes" id="UP000053611"/>
    </source>
</evidence>
<evidence type="ECO:0000259" key="3">
    <source>
        <dbReference type="PROSITE" id="PS50893"/>
    </source>
</evidence>
<feature type="non-terminal residue" evidence="4">
    <location>
        <position position="1"/>
    </location>
</feature>
<dbReference type="InterPro" id="IPR003439">
    <property type="entry name" value="ABC_transporter-like_ATP-bd"/>
</dbReference>
<dbReference type="InterPro" id="IPR039421">
    <property type="entry name" value="Type_1_exporter"/>
</dbReference>
<proteinExistence type="predicted"/>
<evidence type="ECO:0000256" key="2">
    <source>
        <dbReference type="ARBA" id="ARBA00022840"/>
    </source>
</evidence>
<keyword evidence="1" id="KW-0547">Nucleotide-binding</keyword>
<keyword evidence="2" id="KW-0067">ATP-binding</keyword>
<name>A0A0J0XL32_9TREE</name>
<dbReference type="OrthoDB" id="6500128at2759"/>
<dbReference type="AlphaFoldDB" id="A0A0J0XL32"/>
<dbReference type="CDD" id="cd03228">
    <property type="entry name" value="ABCC_MRP_Like"/>
    <property type="match status" value="1"/>
</dbReference>
<dbReference type="SMART" id="SM00382">
    <property type="entry name" value="AAA"/>
    <property type="match status" value="1"/>
</dbReference>
<feature type="domain" description="ABC transporter" evidence="3">
    <location>
        <begin position="1"/>
        <end position="249"/>
    </location>
</feature>
<dbReference type="Pfam" id="PF00005">
    <property type="entry name" value="ABC_tran"/>
    <property type="match status" value="1"/>
</dbReference>
<keyword evidence="5" id="KW-1185">Reference proteome</keyword>
<dbReference type="InterPro" id="IPR003593">
    <property type="entry name" value="AAA+_ATPase"/>
</dbReference>
<accession>A0A0J0XL32</accession>
<organism evidence="4 5">
    <name type="scientific">Cutaneotrichosporon oleaginosum</name>
    <dbReference type="NCBI Taxonomy" id="879819"/>
    <lineage>
        <taxon>Eukaryota</taxon>
        <taxon>Fungi</taxon>
        <taxon>Dikarya</taxon>
        <taxon>Basidiomycota</taxon>
        <taxon>Agaricomycotina</taxon>
        <taxon>Tremellomycetes</taxon>
        <taxon>Trichosporonales</taxon>
        <taxon>Trichosporonaceae</taxon>
        <taxon>Cutaneotrichosporon</taxon>
    </lineage>
</organism>
<dbReference type="GO" id="GO:0005524">
    <property type="term" value="F:ATP binding"/>
    <property type="evidence" value="ECO:0007669"/>
    <property type="project" value="UniProtKB-KW"/>
</dbReference>
<reference evidence="4 5" key="1">
    <citation type="submission" date="2015-03" db="EMBL/GenBank/DDBJ databases">
        <title>Genomics and transcriptomics of the oil-accumulating basidiomycete yeast T. oleaginosus allow insights into substrate utilization and the diverse evolutionary trajectories of mating systems in fungi.</title>
        <authorList>
            <consortium name="DOE Joint Genome Institute"/>
            <person name="Kourist R."/>
            <person name="Kracht O."/>
            <person name="Bracharz F."/>
            <person name="Lipzen A."/>
            <person name="Nolan M."/>
            <person name="Ohm R."/>
            <person name="Grigoriev I."/>
            <person name="Sun S."/>
            <person name="Heitman J."/>
            <person name="Bruck T."/>
            <person name="Nowrousian M."/>
        </authorList>
    </citation>
    <scope>NUCLEOTIDE SEQUENCE [LARGE SCALE GENOMIC DNA]</scope>
    <source>
        <strain evidence="4 5">IBC0246</strain>
    </source>
</reference>
<dbReference type="PROSITE" id="PS50893">
    <property type="entry name" value="ABC_TRANSPORTER_2"/>
    <property type="match status" value="1"/>
</dbReference>
<dbReference type="GeneID" id="28986790"/>
<dbReference type="GO" id="GO:0034040">
    <property type="term" value="F:ATPase-coupled lipid transmembrane transporter activity"/>
    <property type="evidence" value="ECO:0007669"/>
    <property type="project" value="TreeGrafter"/>
</dbReference>
<keyword evidence="4" id="KW-0378">Hydrolase</keyword>
<dbReference type="STRING" id="879819.A0A0J0XL32"/>
<dbReference type="InterPro" id="IPR017871">
    <property type="entry name" value="ABC_transporter-like_CS"/>
</dbReference>
<protein>
    <submittedName>
        <fullName evidence="4">p-loop containing nucleoside triphosphate hydrolase protein</fullName>
    </submittedName>
</protein>
<dbReference type="SUPFAM" id="SSF52540">
    <property type="entry name" value="P-loop containing nucleoside triphosphate hydrolases"/>
    <property type="match status" value="1"/>
</dbReference>
<evidence type="ECO:0000313" key="4">
    <source>
        <dbReference type="EMBL" id="KLT41782.1"/>
    </source>
</evidence>
<dbReference type="PANTHER" id="PTHR24221">
    <property type="entry name" value="ATP-BINDING CASSETTE SUB-FAMILY B"/>
    <property type="match status" value="1"/>
</dbReference>
<dbReference type="PANTHER" id="PTHR24221:SF646">
    <property type="entry name" value="HAEMOLYSIN SECRETION ATP-BINDING PROTEIN"/>
    <property type="match status" value="1"/>
</dbReference>
<dbReference type="Gene3D" id="3.40.50.300">
    <property type="entry name" value="P-loop containing nucleotide triphosphate hydrolases"/>
    <property type="match status" value="1"/>
</dbReference>
<dbReference type="GO" id="GO:0016887">
    <property type="term" value="F:ATP hydrolysis activity"/>
    <property type="evidence" value="ECO:0007669"/>
    <property type="project" value="InterPro"/>
</dbReference>
<dbReference type="InterPro" id="IPR027417">
    <property type="entry name" value="P-loop_NTPase"/>
</dbReference>
<dbReference type="PROSITE" id="PS00211">
    <property type="entry name" value="ABC_TRANSPORTER_1"/>
    <property type="match status" value="1"/>
</dbReference>
<gene>
    <name evidence="4" type="ORF">CC85DRAFT_319577</name>
</gene>
<evidence type="ECO:0000256" key="1">
    <source>
        <dbReference type="ARBA" id="ARBA00022741"/>
    </source>
</evidence>
<dbReference type="EMBL" id="KQ087213">
    <property type="protein sequence ID" value="KLT41782.1"/>
    <property type="molecule type" value="Genomic_DNA"/>
</dbReference>